<dbReference type="InterPro" id="IPR038765">
    <property type="entry name" value="Papain-like_cys_pep_sf"/>
</dbReference>
<dbReference type="Gene3D" id="3.30.2140.20">
    <property type="match status" value="1"/>
</dbReference>
<reference evidence="2 3" key="1">
    <citation type="submission" date="2019-10" db="EMBL/GenBank/DDBJ databases">
        <authorList>
            <person name="Palmer J.M."/>
        </authorList>
    </citation>
    <scope>NUCLEOTIDE SEQUENCE [LARGE SCALE GENOMIC DNA]</scope>
    <source>
        <strain evidence="2 3">TWF730</strain>
    </source>
</reference>
<evidence type="ECO:0000256" key="1">
    <source>
        <dbReference type="ARBA" id="ARBA00006547"/>
    </source>
</evidence>
<accession>A0AAV9V8J6</accession>
<dbReference type="AlphaFoldDB" id="A0AAV9V8J6"/>
<organism evidence="2 3">
    <name type="scientific">Orbilia blumenaviensis</name>
    <dbReference type="NCBI Taxonomy" id="1796055"/>
    <lineage>
        <taxon>Eukaryota</taxon>
        <taxon>Fungi</taxon>
        <taxon>Dikarya</taxon>
        <taxon>Ascomycota</taxon>
        <taxon>Pezizomycotina</taxon>
        <taxon>Orbiliomycetes</taxon>
        <taxon>Orbiliales</taxon>
        <taxon>Orbiliaceae</taxon>
        <taxon>Orbilia</taxon>
    </lineage>
</organism>
<sequence>MTVEGTGPAHPVVFSETQVREYLEFLQFAQHEIEDIQKPTLDNLAVLVIRHLATAPFSSVDIHYSKDHSITITIDAIFDKVVKRKRGGYCMELNNLFSCLLATLGYNAWLCPSRATSNRGGNVANRSYHGISHCVTLVEFDDGKIYLVDVGYGGASIVKPMELVEGTVIDGVGEEQHRLIKATVPEARRKELHWLVQHKLSADEEWTDLYMFFEVEAILDDCVIWSNWSSTQESLFRSNILVAMVIREGNEPVGKYTLWNGIVRKKYQTELQYFPLETEEDRVKAFNKYFGIELSEEDANAIKGREPELRVTKEDANAAHQ</sequence>
<dbReference type="PANTHER" id="PTHR11786:SF0">
    <property type="entry name" value="ARYLAMINE N-ACETYLTRANSFERASE 4-RELATED"/>
    <property type="match status" value="1"/>
</dbReference>
<comment type="similarity">
    <text evidence="1">Belongs to the arylamine N-acetyltransferase family.</text>
</comment>
<comment type="caution">
    <text evidence="2">The sequence shown here is derived from an EMBL/GenBank/DDBJ whole genome shotgun (WGS) entry which is preliminary data.</text>
</comment>
<protein>
    <submittedName>
        <fullName evidence="2">N-terminal acetyltransferase</fullName>
    </submittedName>
</protein>
<dbReference type="Pfam" id="PF00797">
    <property type="entry name" value="Acetyltransf_2"/>
    <property type="match status" value="1"/>
</dbReference>
<evidence type="ECO:0000313" key="2">
    <source>
        <dbReference type="EMBL" id="KAK6358272.1"/>
    </source>
</evidence>
<dbReference type="EMBL" id="JAVHNS010000004">
    <property type="protein sequence ID" value="KAK6358272.1"/>
    <property type="molecule type" value="Genomic_DNA"/>
</dbReference>
<name>A0AAV9V8J6_9PEZI</name>
<dbReference type="PANTHER" id="PTHR11786">
    <property type="entry name" value="N-HYDROXYARYLAMINE O-ACETYLTRANSFERASE"/>
    <property type="match status" value="1"/>
</dbReference>
<dbReference type="GO" id="GO:0016407">
    <property type="term" value="F:acetyltransferase activity"/>
    <property type="evidence" value="ECO:0007669"/>
    <property type="project" value="InterPro"/>
</dbReference>
<dbReference type="Proteomes" id="UP001373714">
    <property type="component" value="Unassembled WGS sequence"/>
</dbReference>
<dbReference type="InterPro" id="IPR001447">
    <property type="entry name" value="Arylamine_N-AcTrfase"/>
</dbReference>
<gene>
    <name evidence="2" type="primary">NAT3_2</name>
    <name evidence="2" type="ORF">TWF730_007622</name>
</gene>
<keyword evidence="3" id="KW-1185">Reference proteome</keyword>
<proteinExistence type="inferred from homology"/>
<evidence type="ECO:0000313" key="3">
    <source>
        <dbReference type="Proteomes" id="UP001373714"/>
    </source>
</evidence>
<dbReference type="SUPFAM" id="SSF54001">
    <property type="entry name" value="Cysteine proteinases"/>
    <property type="match status" value="1"/>
</dbReference>
<dbReference type="InterPro" id="IPR053710">
    <property type="entry name" value="Arylamine_NAT_domain_sf"/>
</dbReference>